<dbReference type="GO" id="GO:0048006">
    <property type="term" value="P:antigen processing and presentation, endogenous lipid antigen via MHC class Ib"/>
    <property type="evidence" value="ECO:0007669"/>
    <property type="project" value="TreeGrafter"/>
</dbReference>
<keyword evidence="5" id="KW-1185">Reference proteome</keyword>
<dbReference type="Pfam" id="PF07654">
    <property type="entry name" value="C1-set"/>
    <property type="match status" value="1"/>
</dbReference>
<dbReference type="SUPFAM" id="SSF54452">
    <property type="entry name" value="MHC antigen-recognition domain"/>
    <property type="match status" value="1"/>
</dbReference>
<dbReference type="GO" id="GO:0005615">
    <property type="term" value="C:extracellular space"/>
    <property type="evidence" value="ECO:0007669"/>
    <property type="project" value="TreeGrafter"/>
</dbReference>
<protein>
    <recommendedName>
        <fullName evidence="3">Ig-like domain-containing protein</fullName>
    </recommendedName>
</protein>
<dbReference type="InterPro" id="IPR007110">
    <property type="entry name" value="Ig-like_dom"/>
</dbReference>
<dbReference type="PROSITE" id="PS50835">
    <property type="entry name" value="IG_LIKE"/>
    <property type="match status" value="1"/>
</dbReference>
<name>A0A8D2PSS6_ZOSLA</name>
<feature type="domain" description="Ig-like" evidence="3">
    <location>
        <begin position="212"/>
        <end position="310"/>
    </location>
</feature>
<proteinExistence type="predicted"/>
<keyword evidence="2" id="KW-0812">Transmembrane</keyword>
<dbReference type="GO" id="GO:0030884">
    <property type="term" value="F:exogenous lipid antigen binding"/>
    <property type="evidence" value="ECO:0007669"/>
    <property type="project" value="TreeGrafter"/>
</dbReference>
<dbReference type="GO" id="GO:0030883">
    <property type="term" value="F:endogenous lipid antigen binding"/>
    <property type="evidence" value="ECO:0007669"/>
    <property type="project" value="TreeGrafter"/>
</dbReference>
<keyword evidence="2" id="KW-1133">Transmembrane helix</keyword>
<keyword evidence="2" id="KW-0472">Membrane</keyword>
<accession>A0A8D2PSS6</accession>
<dbReference type="SUPFAM" id="SSF48726">
    <property type="entry name" value="Immunoglobulin"/>
    <property type="match status" value="1"/>
</dbReference>
<dbReference type="InterPro" id="IPR011161">
    <property type="entry name" value="MHC_I-like_Ag-recog"/>
</dbReference>
<reference evidence="4" key="1">
    <citation type="submission" date="2025-08" db="UniProtKB">
        <authorList>
            <consortium name="Ensembl"/>
        </authorList>
    </citation>
    <scope>IDENTIFICATION</scope>
</reference>
<dbReference type="InterPro" id="IPR011162">
    <property type="entry name" value="MHC_I/II-like_Ag-recog"/>
</dbReference>
<dbReference type="Gene3D" id="2.60.40.10">
    <property type="entry name" value="Immunoglobulins"/>
    <property type="match status" value="1"/>
</dbReference>
<dbReference type="GO" id="GO:0001916">
    <property type="term" value="P:positive regulation of T cell mediated cytotoxicity"/>
    <property type="evidence" value="ECO:0007669"/>
    <property type="project" value="TreeGrafter"/>
</dbReference>
<dbReference type="SMART" id="SM00407">
    <property type="entry name" value="IGc1"/>
    <property type="match status" value="1"/>
</dbReference>
<evidence type="ECO:0000313" key="4">
    <source>
        <dbReference type="Ensembl" id="ENSZLMP00000018629.1"/>
    </source>
</evidence>
<evidence type="ECO:0000313" key="5">
    <source>
        <dbReference type="Proteomes" id="UP000694401"/>
    </source>
</evidence>
<dbReference type="GO" id="GO:0048007">
    <property type="term" value="P:antigen processing and presentation, exogenous lipid antigen via MHC class Ib"/>
    <property type="evidence" value="ECO:0007669"/>
    <property type="project" value="TreeGrafter"/>
</dbReference>
<evidence type="ECO:0000256" key="1">
    <source>
        <dbReference type="ARBA" id="ARBA00023180"/>
    </source>
</evidence>
<dbReference type="InterPro" id="IPR050208">
    <property type="entry name" value="MHC_class-I_related"/>
</dbReference>
<evidence type="ECO:0000256" key="2">
    <source>
        <dbReference type="SAM" id="Phobius"/>
    </source>
</evidence>
<dbReference type="PANTHER" id="PTHR16675:SF160">
    <property type="entry name" value="T-CELL SURFACE GLYCOPROTEIN CD1A"/>
    <property type="match status" value="1"/>
</dbReference>
<dbReference type="Ensembl" id="ENSZLMT00000019140.1">
    <property type="protein sequence ID" value="ENSZLMP00000018629.1"/>
    <property type="gene ID" value="ENSZLMG00000012853.1"/>
</dbReference>
<dbReference type="Pfam" id="PF16497">
    <property type="entry name" value="MHC_I_3"/>
    <property type="match status" value="1"/>
</dbReference>
<dbReference type="InterPro" id="IPR037055">
    <property type="entry name" value="MHC_I-like_Ag-recog_sf"/>
</dbReference>
<dbReference type="InterPro" id="IPR003597">
    <property type="entry name" value="Ig_C1-set"/>
</dbReference>
<feature type="transmembrane region" description="Helical" evidence="2">
    <location>
        <begin position="319"/>
        <end position="338"/>
    </location>
</feature>
<dbReference type="Proteomes" id="UP000694401">
    <property type="component" value="Unassembled WGS sequence"/>
</dbReference>
<dbReference type="Gene3D" id="3.30.500.10">
    <property type="entry name" value="MHC class I-like antigen recognition-like"/>
    <property type="match status" value="1"/>
</dbReference>
<dbReference type="GO" id="GO:0071723">
    <property type="term" value="F:lipopeptide binding"/>
    <property type="evidence" value="ECO:0007669"/>
    <property type="project" value="TreeGrafter"/>
</dbReference>
<dbReference type="InterPro" id="IPR003006">
    <property type="entry name" value="Ig/MHC_CS"/>
</dbReference>
<keyword evidence="1" id="KW-0325">Glycoprotein</keyword>
<dbReference type="GO" id="GO:0009897">
    <property type="term" value="C:external side of plasma membrane"/>
    <property type="evidence" value="ECO:0007669"/>
    <property type="project" value="TreeGrafter"/>
</dbReference>
<dbReference type="PANTHER" id="PTHR16675">
    <property type="entry name" value="MHC CLASS I-RELATED"/>
    <property type="match status" value="1"/>
</dbReference>
<evidence type="ECO:0000259" key="3">
    <source>
        <dbReference type="PROSITE" id="PS50835"/>
    </source>
</evidence>
<organism evidence="4 5">
    <name type="scientific">Zosterops lateralis melanops</name>
    <dbReference type="NCBI Taxonomy" id="1220523"/>
    <lineage>
        <taxon>Eukaryota</taxon>
        <taxon>Metazoa</taxon>
        <taxon>Chordata</taxon>
        <taxon>Craniata</taxon>
        <taxon>Vertebrata</taxon>
        <taxon>Euteleostomi</taxon>
        <taxon>Archelosauria</taxon>
        <taxon>Archosauria</taxon>
        <taxon>Dinosauria</taxon>
        <taxon>Saurischia</taxon>
        <taxon>Theropoda</taxon>
        <taxon>Coelurosauria</taxon>
        <taxon>Aves</taxon>
        <taxon>Neognathae</taxon>
        <taxon>Neoaves</taxon>
        <taxon>Telluraves</taxon>
        <taxon>Australaves</taxon>
        <taxon>Passeriformes</taxon>
        <taxon>Sylvioidea</taxon>
        <taxon>Zosteropidae</taxon>
        <taxon>Zosterops</taxon>
    </lineage>
</organism>
<sequence length="368" mass="40347">ISPLAPLVISFLHPFLSPSSLLAEPQIIQYLLTSQFANISSAEVSSMALIGDIPILTLDSANWSIHFYWPWVSQAAAESDVEKLMSQYKIGLRNFIRFPCPTHSWDLSTGFALTDPLVVQFRAGCVLYPNTTSQGFLNVGWRGKDLVAFEVDKQHWEAQQPSQVAELVSKSLNKNKSVRVLLKHLLSIWVCQSNFPTLKRYGREILERQGEPTLTLQQPPPQLGPSPASPDLPHLLLVCHVTGFYPRPISVAWLRDGQEVPPGPVLNSSPILPKADLTHQLCSVLAVAPRDGHSYVCRVRHQSLGTRSLLIPWGRSSTIGIIVAVLLLLATASIYGHVGQSRGCSSSSSVGVNSLTVITAHTYPLQEG</sequence>
<dbReference type="AlphaFoldDB" id="A0A8D2PSS6"/>
<reference evidence="4" key="2">
    <citation type="submission" date="2025-09" db="UniProtKB">
        <authorList>
            <consortium name="Ensembl"/>
        </authorList>
    </citation>
    <scope>IDENTIFICATION</scope>
</reference>
<dbReference type="GO" id="GO:0006955">
    <property type="term" value="P:immune response"/>
    <property type="evidence" value="ECO:0007669"/>
    <property type="project" value="TreeGrafter"/>
</dbReference>
<dbReference type="InterPro" id="IPR036179">
    <property type="entry name" value="Ig-like_dom_sf"/>
</dbReference>
<dbReference type="InterPro" id="IPR013783">
    <property type="entry name" value="Ig-like_fold"/>
</dbReference>
<dbReference type="PROSITE" id="PS00290">
    <property type="entry name" value="IG_MHC"/>
    <property type="match status" value="1"/>
</dbReference>